<dbReference type="AlphaFoldDB" id="A0A2P1PT53"/>
<evidence type="ECO:0000256" key="1">
    <source>
        <dbReference type="SAM" id="Coils"/>
    </source>
</evidence>
<dbReference type="EMBL" id="CP027860">
    <property type="protein sequence ID" value="AVP98002.1"/>
    <property type="molecule type" value="Genomic_DNA"/>
</dbReference>
<proteinExistence type="predicted"/>
<organism evidence="2 3">
    <name type="scientific">Ahniella affigens</name>
    <dbReference type="NCBI Taxonomy" id="2021234"/>
    <lineage>
        <taxon>Bacteria</taxon>
        <taxon>Pseudomonadati</taxon>
        <taxon>Pseudomonadota</taxon>
        <taxon>Gammaproteobacteria</taxon>
        <taxon>Lysobacterales</taxon>
        <taxon>Rhodanobacteraceae</taxon>
        <taxon>Ahniella</taxon>
    </lineage>
</organism>
<dbReference type="Gene3D" id="3.30.70.260">
    <property type="match status" value="1"/>
</dbReference>
<dbReference type="RefSeq" id="WP_106891922.1">
    <property type="nucleotide sequence ID" value="NZ_CP027860.1"/>
</dbReference>
<keyword evidence="3" id="KW-1185">Reference proteome</keyword>
<evidence type="ECO:0000313" key="3">
    <source>
        <dbReference type="Proteomes" id="UP000241074"/>
    </source>
</evidence>
<name>A0A2P1PT53_9GAMM</name>
<dbReference type="SUPFAM" id="SSF55021">
    <property type="entry name" value="ACT-like"/>
    <property type="match status" value="1"/>
</dbReference>
<keyword evidence="1" id="KW-0175">Coiled coil</keyword>
<feature type="coiled-coil region" evidence="1">
    <location>
        <begin position="50"/>
        <end position="77"/>
    </location>
</feature>
<sequence length="89" mass="10427">MIRQQSMRVLLRRSEGALLRLIGTVQRRGFEVTDIATHAQDHDSWLVMLKVESNRELRLLERQVEKLYDVIELIEEAPRFEHPALAAYA</sequence>
<protein>
    <submittedName>
        <fullName evidence="2">Acetolactate synthase</fullName>
    </submittedName>
</protein>
<dbReference type="KEGG" id="xba:C7S18_12665"/>
<accession>A0A2P1PT53</accession>
<reference evidence="2 3" key="1">
    <citation type="submission" date="2018-03" db="EMBL/GenBank/DDBJ databases">
        <title>Ahniella affigens gen. nov., sp. nov., a gammaproteobacterium isolated from sandy soil near a stream.</title>
        <authorList>
            <person name="Ko Y."/>
            <person name="Kim J.-H."/>
        </authorList>
    </citation>
    <scope>NUCLEOTIDE SEQUENCE [LARGE SCALE GENOMIC DNA]</scope>
    <source>
        <strain evidence="2 3">D13</strain>
    </source>
</reference>
<dbReference type="Proteomes" id="UP000241074">
    <property type="component" value="Chromosome"/>
</dbReference>
<reference evidence="2 3" key="2">
    <citation type="submission" date="2018-03" db="EMBL/GenBank/DDBJ databases">
        <authorList>
            <person name="Keele B.F."/>
        </authorList>
    </citation>
    <scope>NUCLEOTIDE SEQUENCE [LARGE SCALE GENOMIC DNA]</scope>
    <source>
        <strain evidence="2 3">D13</strain>
    </source>
</reference>
<dbReference type="InterPro" id="IPR045865">
    <property type="entry name" value="ACT-like_dom_sf"/>
</dbReference>
<evidence type="ECO:0000313" key="2">
    <source>
        <dbReference type="EMBL" id="AVP98002.1"/>
    </source>
</evidence>
<gene>
    <name evidence="2" type="ORF">C7S18_12665</name>
</gene>
<dbReference type="OrthoDB" id="6198158at2"/>
<dbReference type="Pfam" id="PF13710">
    <property type="entry name" value="ACT_5"/>
    <property type="match status" value="1"/>
</dbReference>